<dbReference type="GO" id="GO:0003677">
    <property type="term" value="F:DNA binding"/>
    <property type="evidence" value="ECO:0007669"/>
    <property type="project" value="UniProtKB-KW"/>
</dbReference>
<reference evidence="5 6" key="1">
    <citation type="submission" date="2017-03" db="EMBL/GenBank/DDBJ databases">
        <title>Isolation of Levoglucosan Utilizing Bacteria.</title>
        <authorList>
            <person name="Arya A.S."/>
        </authorList>
    </citation>
    <scope>NUCLEOTIDE SEQUENCE [LARGE SCALE GENOMIC DNA]</scope>
    <source>
        <strain evidence="5 6">MEC069</strain>
    </source>
</reference>
<dbReference type="GO" id="GO:0045892">
    <property type="term" value="P:negative regulation of DNA-templated transcription"/>
    <property type="evidence" value="ECO:0007669"/>
    <property type="project" value="UniProtKB-ARBA"/>
</dbReference>
<evidence type="ECO:0000256" key="2">
    <source>
        <dbReference type="ARBA" id="ARBA00023125"/>
    </source>
</evidence>
<comment type="caution">
    <text evidence="5">The sequence shown here is derived from an EMBL/GenBank/DDBJ whole genome shotgun (WGS) entry which is preliminary data.</text>
</comment>
<name>A0A4Y8PWN1_9BACL</name>
<dbReference type="SUPFAM" id="SSF46894">
    <property type="entry name" value="C-terminal effector domain of the bipartite response regulators"/>
    <property type="match status" value="1"/>
</dbReference>
<keyword evidence="6" id="KW-1185">Reference proteome</keyword>
<dbReference type="AlphaFoldDB" id="A0A4Y8PWN1"/>
<dbReference type="InterPro" id="IPR016032">
    <property type="entry name" value="Sig_transdc_resp-reg_C-effctor"/>
</dbReference>
<dbReference type="PANTHER" id="PTHR44688">
    <property type="entry name" value="DNA-BINDING TRANSCRIPTIONAL ACTIVATOR DEVR_DOSR"/>
    <property type="match status" value="1"/>
</dbReference>
<gene>
    <name evidence="5" type="ORF">B5M42_18510</name>
</gene>
<dbReference type="Gene3D" id="1.10.10.10">
    <property type="entry name" value="Winged helix-like DNA-binding domain superfamily/Winged helix DNA-binding domain"/>
    <property type="match status" value="1"/>
</dbReference>
<dbReference type="PROSITE" id="PS50043">
    <property type="entry name" value="HTH_LUXR_2"/>
    <property type="match status" value="1"/>
</dbReference>
<dbReference type="Pfam" id="PF00196">
    <property type="entry name" value="GerE"/>
    <property type="match status" value="1"/>
</dbReference>
<dbReference type="InterPro" id="IPR000792">
    <property type="entry name" value="Tscrpt_reg_LuxR_C"/>
</dbReference>
<evidence type="ECO:0000313" key="6">
    <source>
        <dbReference type="Proteomes" id="UP000298246"/>
    </source>
</evidence>
<evidence type="ECO:0000259" key="4">
    <source>
        <dbReference type="PROSITE" id="PS50043"/>
    </source>
</evidence>
<keyword evidence="3" id="KW-0804">Transcription</keyword>
<proteinExistence type="predicted"/>
<dbReference type="PANTHER" id="PTHR44688:SF16">
    <property type="entry name" value="DNA-BINDING TRANSCRIPTIONAL ACTIVATOR DEVR_DOSR"/>
    <property type="match status" value="1"/>
</dbReference>
<dbReference type="Proteomes" id="UP000298246">
    <property type="component" value="Unassembled WGS sequence"/>
</dbReference>
<evidence type="ECO:0000313" key="5">
    <source>
        <dbReference type="EMBL" id="TFE85039.1"/>
    </source>
</evidence>
<dbReference type="InterPro" id="IPR029016">
    <property type="entry name" value="GAF-like_dom_sf"/>
</dbReference>
<dbReference type="RefSeq" id="WP_134755507.1">
    <property type="nucleotide sequence ID" value="NZ_MYFO02000003.1"/>
</dbReference>
<dbReference type="OrthoDB" id="2646391at2"/>
<dbReference type="SMART" id="SM00421">
    <property type="entry name" value="HTH_LUXR"/>
    <property type="match status" value="1"/>
</dbReference>
<accession>A0A4Y8PWN1</accession>
<evidence type="ECO:0000256" key="3">
    <source>
        <dbReference type="ARBA" id="ARBA00023163"/>
    </source>
</evidence>
<feature type="domain" description="HTH luxR-type" evidence="4">
    <location>
        <begin position="205"/>
        <end position="270"/>
    </location>
</feature>
<dbReference type="InterPro" id="IPR036388">
    <property type="entry name" value="WH-like_DNA-bd_sf"/>
</dbReference>
<sequence>MGIFSSMEQTWLTVRDVTDEQLGEWLETIGGQLAKEAAQLPYRLPGPELEERLAAHAKWHAAVQDELRAARLLLLTPHLFIVADAEGCALSLTGQECVTRVLAQSNIAPGVSFAKEHAGINAVSLAVETGQLAAVCGEEHTLLMFHDWISVCFPVRAGGETAGYVGLCADERENPERLVAFMQSLSVNVQYRLKKDEHAKRVERYSFDQFQLTEREKQIAGCWLQNWSTMRIAQHLGISEGTVRTMLKKIYAKLKVNDKGQFMRKLLLRVEGQ</sequence>
<protein>
    <recommendedName>
        <fullName evidence="4">HTH luxR-type domain-containing protein</fullName>
    </recommendedName>
</protein>
<dbReference type="CDD" id="cd06170">
    <property type="entry name" value="LuxR_C_like"/>
    <property type="match status" value="1"/>
</dbReference>
<evidence type="ECO:0000256" key="1">
    <source>
        <dbReference type="ARBA" id="ARBA00023015"/>
    </source>
</evidence>
<keyword evidence="2" id="KW-0238">DNA-binding</keyword>
<dbReference type="EMBL" id="MYFO01000029">
    <property type="protein sequence ID" value="TFE85039.1"/>
    <property type="molecule type" value="Genomic_DNA"/>
</dbReference>
<organism evidence="5 6">
    <name type="scientific">Paenibacillus athensensis</name>
    <dbReference type="NCBI Taxonomy" id="1967502"/>
    <lineage>
        <taxon>Bacteria</taxon>
        <taxon>Bacillati</taxon>
        <taxon>Bacillota</taxon>
        <taxon>Bacilli</taxon>
        <taxon>Bacillales</taxon>
        <taxon>Paenibacillaceae</taxon>
        <taxon>Paenibacillus</taxon>
    </lineage>
</organism>
<keyword evidence="1" id="KW-0805">Transcription regulation</keyword>
<dbReference type="Gene3D" id="3.30.450.40">
    <property type="match status" value="1"/>
</dbReference>